<evidence type="ECO:0000313" key="3">
    <source>
        <dbReference type="Proteomes" id="UP000007798"/>
    </source>
</evidence>
<accession>B4NIL9</accession>
<dbReference type="eggNOG" id="ENOG502RZD1">
    <property type="taxonomic scope" value="Eukaryota"/>
</dbReference>
<gene>
    <name evidence="2" type="primary">Dwil\GK12929</name>
    <name evidence="2" type="ORF">Dwil_GK12929</name>
</gene>
<dbReference type="Proteomes" id="UP000007798">
    <property type="component" value="Unassembled WGS sequence"/>
</dbReference>
<dbReference type="InterPro" id="IPR015897">
    <property type="entry name" value="CHK_kinase-like"/>
</dbReference>
<dbReference type="PANTHER" id="PTHR11012:SF12">
    <property type="entry name" value="CHK KINASE-LIKE DOMAIN-CONTAINING PROTEIN-RELATED"/>
    <property type="match status" value="1"/>
</dbReference>
<dbReference type="Gene3D" id="3.90.1200.10">
    <property type="match status" value="1"/>
</dbReference>
<sequence>MEQNSNDQFNADELEAPKWLTKEFITKVLSQYENKPQLEVLNLKISPASAKGDHYASVMFRASVDYKSGENKLFKSLIIKTIPDQDGHKKDILSAAPVFKTEIGMYGKVLPKFEKILQQVGDTTKLYVPCIYQNMEPRQVLIFDDLIPLGYKVMRGREATFKELQCSLSKLAKWHAVSMKVQNEEPDFLKEFKHGMVEMPNFAEEPMVSMGMDNFLQFLKSHPTLAKYIPHFEKMKGNYLQHLYNYMTEHRNNRRADGYYVLCHGDFHLRNMMFKHDKETGNLQDCMLLDFQMCNLCPITVDVVYAIYMLMGPEQRAKDWENLLNYYFSILLETLKKIGYKDFFMVSTLLPMIWAMKVQSIDISEVVQKNESRQKCYEIPGLVEDMSIILARFERLGYFENL</sequence>
<proteinExistence type="predicted"/>
<dbReference type="InterPro" id="IPR004119">
    <property type="entry name" value="EcKL"/>
</dbReference>
<dbReference type="EMBL" id="CH964272">
    <property type="protein sequence ID" value="EDW84842.2"/>
    <property type="molecule type" value="Genomic_DNA"/>
</dbReference>
<evidence type="ECO:0000259" key="1">
    <source>
        <dbReference type="SMART" id="SM00587"/>
    </source>
</evidence>
<dbReference type="HOGENOM" id="CLU_010718_0_1_1"/>
<evidence type="ECO:0000313" key="2">
    <source>
        <dbReference type="EMBL" id="EDW84842.2"/>
    </source>
</evidence>
<dbReference type="AlphaFoldDB" id="B4NIL9"/>
<organism evidence="2 3">
    <name type="scientific">Drosophila willistoni</name>
    <name type="common">Fruit fly</name>
    <dbReference type="NCBI Taxonomy" id="7260"/>
    <lineage>
        <taxon>Eukaryota</taxon>
        <taxon>Metazoa</taxon>
        <taxon>Ecdysozoa</taxon>
        <taxon>Arthropoda</taxon>
        <taxon>Hexapoda</taxon>
        <taxon>Insecta</taxon>
        <taxon>Pterygota</taxon>
        <taxon>Neoptera</taxon>
        <taxon>Endopterygota</taxon>
        <taxon>Diptera</taxon>
        <taxon>Brachycera</taxon>
        <taxon>Muscomorpha</taxon>
        <taxon>Ephydroidea</taxon>
        <taxon>Drosophilidae</taxon>
        <taxon>Drosophila</taxon>
        <taxon>Sophophora</taxon>
    </lineage>
</organism>
<reference evidence="2 3" key="1">
    <citation type="journal article" date="2007" name="Nature">
        <title>Evolution of genes and genomes on the Drosophila phylogeny.</title>
        <authorList>
            <consortium name="Drosophila 12 Genomes Consortium"/>
            <person name="Clark A.G."/>
            <person name="Eisen M.B."/>
            <person name="Smith D.R."/>
            <person name="Bergman C.M."/>
            <person name="Oliver B."/>
            <person name="Markow T.A."/>
            <person name="Kaufman T.C."/>
            <person name="Kellis M."/>
            <person name="Gelbart W."/>
            <person name="Iyer V.N."/>
            <person name="Pollard D.A."/>
            <person name="Sackton T.B."/>
            <person name="Larracuente A.M."/>
            <person name="Singh N.D."/>
            <person name="Abad J.P."/>
            <person name="Abt D.N."/>
            <person name="Adryan B."/>
            <person name="Aguade M."/>
            <person name="Akashi H."/>
            <person name="Anderson W.W."/>
            <person name="Aquadro C.F."/>
            <person name="Ardell D.H."/>
            <person name="Arguello R."/>
            <person name="Artieri C.G."/>
            <person name="Barbash D.A."/>
            <person name="Barker D."/>
            <person name="Barsanti P."/>
            <person name="Batterham P."/>
            <person name="Batzoglou S."/>
            <person name="Begun D."/>
            <person name="Bhutkar A."/>
            <person name="Blanco E."/>
            <person name="Bosak S.A."/>
            <person name="Bradley R.K."/>
            <person name="Brand A.D."/>
            <person name="Brent M.R."/>
            <person name="Brooks A.N."/>
            <person name="Brown R.H."/>
            <person name="Butlin R.K."/>
            <person name="Caggese C."/>
            <person name="Calvi B.R."/>
            <person name="Bernardo de Carvalho A."/>
            <person name="Caspi A."/>
            <person name="Castrezana S."/>
            <person name="Celniker S.E."/>
            <person name="Chang J.L."/>
            <person name="Chapple C."/>
            <person name="Chatterji S."/>
            <person name="Chinwalla A."/>
            <person name="Civetta A."/>
            <person name="Clifton S.W."/>
            <person name="Comeron J.M."/>
            <person name="Costello J.C."/>
            <person name="Coyne J.A."/>
            <person name="Daub J."/>
            <person name="David R.G."/>
            <person name="Delcher A.L."/>
            <person name="Delehaunty K."/>
            <person name="Do C.B."/>
            <person name="Ebling H."/>
            <person name="Edwards K."/>
            <person name="Eickbush T."/>
            <person name="Evans J.D."/>
            <person name="Filipski A."/>
            <person name="Findeiss S."/>
            <person name="Freyhult E."/>
            <person name="Fulton L."/>
            <person name="Fulton R."/>
            <person name="Garcia A.C."/>
            <person name="Gardiner A."/>
            <person name="Garfield D.A."/>
            <person name="Garvin B.E."/>
            <person name="Gibson G."/>
            <person name="Gilbert D."/>
            <person name="Gnerre S."/>
            <person name="Godfrey J."/>
            <person name="Good R."/>
            <person name="Gotea V."/>
            <person name="Gravely B."/>
            <person name="Greenberg A.J."/>
            <person name="Griffiths-Jones S."/>
            <person name="Gross S."/>
            <person name="Guigo R."/>
            <person name="Gustafson E.A."/>
            <person name="Haerty W."/>
            <person name="Hahn M.W."/>
            <person name="Halligan D.L."/>
            <person name="Halpern A.L."/>
            <person name="Halter G.M."/>
            <person name="Han M.V."/>
            <person name="Heger A."/>
            <person name="Hillier L."/>
            <person name="Hinrichs A.S."/>
            <person name="Holmes I."/>
            <person name="Hoskins R.A."/>
            <person name="Hubisz M.J."/>
            <person name="Hultmark D."/>
            <person name="Huntley M.A."/>
            <person name="Jaffe D.B."/>
            <person name="Jagadeeshan S."/>
            <person name="Jeck W.R."/>
            <person name="Johnson J."/>
            <person name="Jones C.D."/>
            <person name="Jordan W.C."/>
            <person name="Karpen G.H."/>
            <person name="Kataoka E."/>
            <person name="Keightley P.D."/>
            <person name="Kheradpour P."/>
            <person name="Kirkness E.F."/>
            <person name="Koerich L.B."/>
            <person name="Kristiansen K."/>
            <person name="Kudrna D."/>
            <person name="Kulathinal R.J."/>
            <person name="Kumar S."/>
            <person name="Kwok R."/>
            <person name="Lander E."/>
            <person name="Langley C.H."/>
            <person name="Lapoint R."/>
            <person name="Lazzaro B.P."/>
            <person name="Lee S.J."/>
            <person name="Levesque L."/>
            <person name="Li R."/>
            <person name="Lin C.F."/>
            <person name="Lin M.F."/>
            <person name="Lindblad-Toh K."/>
            <person name="Llopart A."/>
            <person name="Long M."/>
            <person name="Low L."/>
            <person name="Lozovsky E."/>
            <person name="Lu J."/>
            <person name="Luo M."/>
            <person name="Machado C.A."/>
            <person name="Makalowski W."/>
            <person name="Marzo M."/>
            <person name="Matsuda M."/>
            <person name="Matzkin L."/>
            <person name="McAllister B."/>
            <person name="McBride C.S."/>
            <person name="McKernan B."/>
            <person name="McKernan K."/>
            <person name="Mendez-Lago M."/>
            <person name="Minx P."/>
            <person name="Mollenhauer M.U."/>
            <person name="Montooth K."/>
            <person name="Mount S.M."/>
            <person name="Mu X."/>
            <person name="Myers E."/>
            <person name="Negre B."/>
            <person name="Newfeld S."/>
            <person name="Nielsen R."/>
            <person name="Noor M.A."/>
            <person name="O'Grady P."/>
            <person name="Pachter L."/>
            <person name="Papaceit M."/>
            <person name="Parisi M.J."/>
            <person name="Parisi M."/>
            <person name="Parts L."/>
            <person name="Pedersen J.S."/>
            <person name="Pesole G."/>
            <person name="Phillippy A.M."/>
            <person name="Ponting C.P."/>
            <person name="Pop M."/>
            <person name="Porcelli D."/>
            <person name="Powell J.R."/>
            <person name="Prohaska S."/>
            <person name="Pruitt K."/>
            <person name="Puig M."/>
            <person name="Quesneville H."/>
            <person name="Ram K.R."/>
            <person name="Rand D."/>
            <person name="Rasmussen M.D."/>
            <person name="Reed L.K."/>
            <person name="Reenan R."/>
            <person name="Reily A."/>
            <person name="Remington K.A."/>
            <person name="Rieger T.T."/>
            <person name="Ritchie M.G."/>
            <person name="Robin C."/>
            <person name="Rogers Y.H."/>
            <person name="Rohde C."/>
            <person name="Rozas J."/>
            <person name="Rubenfield M.J."/>
            <person name="Ruiz A."/>
            <person name="Russo S."/>
            <person name="Salzberg S.L."/>
            <person name="Sanchez-Gracia A."/>
            <person name="Saranga D.J."/>
            <person name="Sato H."/>
            <person name="Schaeffer S.W."/>
            <person name="Schatz M.C."/>
            <person name="Schlenke T."/>
            <person name="Schwartz R."/>
            <person name="Segarra C."/>
            <person name="Singh R.S."/>
            <person name="Sirot L."/>
            <person name="Sirota M."/>
            <person name="Sisneros N.B."/>
            <person name="Smith C.D."/>
            <person name="Smith T.F."/>
            <person name="Spieth J."/>
            <person name="Stage D.E."/>
            <person name="Stark A."/>
            <person name="Stephan W."/>
            <person name="Strausberg R.L."/>
            <person name="Strempel S."/>
            <person name="Sturgill D."/>
            <person name="Sutton G."/>
            <person name="Sutton G.G."/>
            <person name="Tao W."/>
            <person name="Teichmann S."/>
            <person name="Tobari Y.N."/>
            <person name="Tomimura Y."/>
            <person name="Tsolas J.M."/>
            <person name="Valente V.L."/>
            <person name="Venter E."/>
            <person name="Venter J.C."/>
            <person name="Vicario S."/>
            <person name="Vieira F.G."/>
            <person name="Vilella A.J."/>
            <person name="Villasante A."/>
            <person name="Walenz B."/>
            <person name="Wang J."/>
            <person name="Wasserman M."/>
            <person name="Watts T."/>
            <person name="Wilson D."/>
            <person name="Wilson R.K."/>
            <person name="Wing R.A."/>
            <person name="Wolfner M.F."/>
            <person name="Wong A."/>
            <person name="Wong G.K."/>
            <person name="Wu C.I."/>
            <person name="Wu G."/>
            <person name="Yamamoto D."/>
            <person name="Yang H.P."/>
            <person name="Yang S.P."/>
            <person name="Yorke J.A."/>
            <person name="Yoshida K."/>
            <person name="Zdobnov E."/>
            <person name="Zhang P."/>
            <person name="Zhang Y."/>
            <person name="Zimin A.V."/>
            <person name="Baldwin J."/>
            <person name="Abdouelleil A."/>
            <person name="Abdulkadir J."/>
            <person name="Abebe A."/>
            <person name="Abera B."/>
            <person name="Abreu J."/>
            <person name="Acer S.C."/>
            <person name="Aftuck L."/>
            <person name="Alexander A."/>
            <person name="An P."/>
            <person name="Anderson E."/>
            <person name="Anderson S."/>
            <person name="Arachi H."/>
            <person name="Azer M."/>
            <person name="Bachantsang P."/>
            <person name="Barry A."/>
            <person name="Bayul T."/>
            <person name="Berlin A."/>
            <person name="Bessette D."/>
            <person name="Bloom T."/>
            <person name="Blye J."/>
            <person name="Boguslavskiy L."/>
            <person name="Bonnet C."/>
            <person name="Boukhgalter B."/>
            <person name="Bourzgui I."/>
            <person name="Brown A."/>
            <person name="Cahill P."/>
            <person name="Channer S."/>
            <person name="Cheshatsang Y."/>
            <person name="Chuda L."/>
            <person name="Citroen M."/>
            <person name="Collymore A."/>
            <person name="Cooke P."/>
            <person name="Costello M."/>
            <person name="D'Aco K."/>
            <person name="Daza R."/>
            <person name="De Haan G."/>
            <person name="DeGray S."/>
            <person name="DeMaso C."/>
            <person name="Dhargay N."/>
            <person name="Dooley K."/>
            <person name="Dooley E."/>
            <person name="Doricent M."/>
            <person name="Dorje P."/>
            <person name="Dorjee K."/>
            <person name="Dupes A."/>
            <person name="Elong R."/>
            <person name="Falk J."/>
            <person name="Farina A."/>
            <person name="Faro S."/>
            <person name="Ferguson D."/>
            <person name="Fisher S."/>
            <person name="Foley C.D."/>
            <person name="Franke A."/>
            <person name="Friedrich D."/>
            <person name="Gadbois L."/>
            <person name="Gearin G."/>
            <person name="Gearin C.R."/>
            <person name="Giannoukos G."/>
            <person name="Goode T."/>
            <person name="Graham J."/>
            <person name="Grandbois E."/>
            <person name="Grewal S."/>
            <person name="Gyaltsen K."/>
            <person name="Hafez N."/>
            <person name="Hagos B."/>
            <person name="Hall J."/>
            <person name="Henson C."/>
            <person name="Hollinger A."/>
            <person name="Honan T."/>
            <person name="Huard M.D."/>
            <person name="Hughes L."/>
            <person name="Hurhula B."/>
            <person name="Husby M.E."/>
            <person name="Kamat A."/>
            <person name="Kanga B."/>
            <person name="Kashin S."/>
            <person name="Khazanovich D."/>
            <person name="Kisner P."/>
            <person name="Lance K."/>
            <person name="Lara M."/>
            <person name="Lee W."/>
            <person name="Lennon N."/>
            <person name="Letendre F."/>
            <person name="LeVine R."/>
            <person name="Lipovsky A."/>
            <person name="Liu X."/>
            <person name="Liu J."/>
            <person name="Liu S."/>
            <person name="Lokyitsang T."/>
            <person name="Lokyitsang Y."/>
            <person name="Lubonja R."/>
            <person name="Lui A."/>
            <person name="MacDonald P."/>
            <person name="Magnisalis V."/>
            <person name="Maru K."/>
            <person name="Matthews C."/>
            <person name="McCusker W."/>
            <person name="McDonough S."/>
            <person name="Mehta T."/>
            <person name="Meldrim J."/>
            <person name="Meneus L."/>
            <person name="Mihai O."/>
            <person name="Mihalev A."/>
            <person name="Mihova T."/>
            <person name="Mittelman R."/>
            <person name="Mlenga V."/>
            <person name="Montmayeur A."/>
            <person name="Mulrain L."/>
            <person name="Navidi A."/>
            <person name="Naylor J."/>
            <person name="Negash T."/>
            <person name="Nguyen T."/>
            <person name="Nguyen N."/>
            <person name="Nicol R."/>
            <person name="Norbu C."/>
            <person name="Norbu N."/>
            <person name="Novod N."/>
            <person name="O'Neill B."/>
            <person name="Osman S."/>
            <person name="Markiewicz E."/>
            <person name="Oyono O.L."/>
            <person name="Patti C."/>
            <person name="Phunkhang P."/>
            <person name="Pierre F."/>
            <person name="Priest M."/>
            <person name="Raghuraman S."/>
            <person name="Rege F."/>
            <person name="Reyes R."/>
            <person name="Rise C."/>
            <person name="Rogov P."/>
            <person name="Ross K."/>
            <person name="Ryan E."/>
            <person name="Settipalli S."/>
            <person name="Shea T."/>
            <person name="Sherpa N."/>
            <person name="Shi L."/>
            <person name="Shih D."/>
            <person name="Sparrow T."/>
            <person name="Spaulding J."/>
            <person name="Stalker J."/>
            <person name="Stange-Thomann N."/>
            <person name="Stavropoulos S."/>
            <person name="Stone C."/>
            <person name="Strader C."/>
            <person name="Tesfaye S."/>
            <person name="Thomson T."/>
            <person name="Thoulutsang Y."/>
            <person name="Thoulutsang D."/>
            <person name="Topham K."/>
            <person name="Topping I."/>
            <person name="Tsamla T."/>
            <person name="Vassiliev H."/>
            <person name="Vo A."/>
            <person name="Wangchuk T."/>
            <person name="Wangdi T."/>
            <person name="Weiand M."/>
            <person name="Wilkinson J."/>
            <person name="Wilson A."/>
            <person name="Yadav S."/>
            <person name="Young G."/>
            <person name="Yu Q."/>
            <person name="Zembek L."/>
            <person name="Zhong D."/>
            <person name="Zimmer A."/>
            <person name="Zwirko Z."/>
            <person name="Jaffe D.B."/>
            <person name="Alvarez P."/>
            <person name="Brockman W."/>
            <person name="Butler J."/>
            <person name="Chin C."/>
            <person name="Gnerre S."/>
            <person name="Grabherr M."/>
            <person name="Kleber M."/>
            <person name="Mauceli E."/>
            <person name="MacCallum I."/>
        </authorList>
    </citation>
    <scope>NUCLEOTIDE SEQUENCE [LARGE SCALE GENOMIC DNA]</scope>
    <source>
        <strain evidence="3">Tucson 14030-0811.24</strain>
    </source>
</reference>
<dbReference type="SMART" id="SM00587">
    <property type="entry name" value="CHK"/>
    <property type="match status" value="1"/>
</dbReference>
<dbReference type="InterPro" id="IPR011009">
    <property type="entry name" value="Kinase-like_dom_sf"/>
</dbReference>
<dbReference type="PANTHER" id="PTHR11012">
    <property type="entry name" value="PROTEIN KINASE-LIKE DOMAIN-CONTAINING"/>
    <property type="match status" value="1"/>
</dbReference>
<feature type="domain" description="CHK kinase-like" evidence="1">
    <location>
        <begin position="141"/>
        <end position="337"/>
    </location>
</feature>
<dbReference type="Pfam" id="PF02958">
    <property type="entry name" value="EcKL"/>
    <property type="match status" value="1"/>
</dbReference>
<dbReference type="InParanoid" id="B4NIL9"/>
<dbReference type="OrthoDB" id="8250698at2759"/>
<keyword evidence="3" id="KW-1185">Reference proteome</keyword>
<name>B4NIL9_DROWI</name>
<protein>
    <recommendedName>
        <fullName evidence="1">CHK kinase-like domain-containing protein</fullName>
    </recommendedName>
</protein>
<dbReference type="SUPFAM" id="SSF56112">
    <property type="entry name" value="Protein kinase-like (PK-like)"/>
    <property type="match status" value="1"/>
</dbReference>
<dbReference type="STRING" id="7260.B4NIL9"/>